<proteinExistence type="predicted"/>
<accession>A0AB34JNG3</accession>
<evidence type="ECO:0000313" key="1">
    <source>
        <dbReference type="EMBL" id="KAL1523016.1"/>
    </source>
</evidence>
<sequence length="139" mass="15695">MEGLIAKMLGARLPKPLCLHLCDSNLSSSKRAFEDFSSLAKQVYVSNFLLMFRRRAWMVLFLQALFLTFLSEQQLIWTARGVIVVGSCFLLINFSSDSSLRTELVWTARGASICWKSMRFSSESEDVTIDSVVLARLSS</sequence>
<reference evidence="1 2" key="1">
    <citation type="journal article" date="2024" name="Science">
        <title>Giant polyketide synthase enzymes in the biosynthesis of giant marine polyether toxins.</title>
        <authorList>
            <person name="Fallon T.R."/>
            <person name="Shende V.V."/>
            <person name="Wierzbicki I.H."/>
            <person name="Pendleton A.L."/>
            <person name="Watervoot N.F."/>
            <person name="Auber R.P."/>
            <person name="Gonzalez D.J."/>
            <person name="Wisecaver J.H."/>
            <person name="Moore B.S."/>
        </authorList>
    </citation>
    <scope>NUCLEOTIDE SEQUENCE [LARGE SCALE GENOMIC DNA]</scope>
    <source>
        <strain evidence="1 2">12B1</strain>
    </source>
</reference>
<gene>
    <name evidence="1" type="ORF">AB1Y20_017978</name>
</gene>
<evidence type="ECO:0000313" key="2">
    <source>
        <dbReference type="Proteomes" id="UP001515480"/>
    </source>
</evidence>
<dbReference type="EMBL" id="JBGBPQ010000006">
    <property type="protein sequence ID" value="KAL1523016.1"/>
    <property type="molecule type" value="Genomic_DNA"/>
</dbReference>
<dbReference type="AlphaFoldDB" id="A0AB34JNG3"/>
<comment type="caution">
    <text evidence="1">The sequence shown here is derived from an EMBL/GenBank/DDBJ whole genome shotgun (WGS) entry which is preliminary data.</text>
</comment>
<protein>
    <submittedName>
        <fullName evidence="1">Uncharacterized protein</fullName>
    </submittedName>
</protein>
<name>A0AB34JNG3_PRYPA</name>
<organism evidence="1 2">
    <name type="scientific">Prymnesium parvum</name>
    <name type="common">Toxic golden alga</name>
    <dbReference type="NCBI Taxonomy" id="97485"/>
    <lineage>
        <taxon>Eukaryota</taxon>
        <taxon>Haptista</taxon>
        <taxon>Haptophyta</taxon>
        <taxon>Prymnesiophyceae</taxon>
        <taxon>Prymnesiales</taxon>
        <taxon>Prymnesiaceae</taxon>
        <taxon>Prymnesium</taxon>
    </lineage>
</organism>
<dbReference type="Proteomes" id="UP001515480">
    <property type="component" value="Unassembled WGS sequence"/>
</dbReference>
<keyword evidence="2" id="KW-1185">Reference proteome</keyword>